<dbReference type="RefSeq" id="WP_267535214.1">
    <property type="nucleotide sequence ID" value="NZ_JAPNKA010000001.1"/>
</dbReference>
<dbReference type="EMBL" id="JAPNKA010000001">
    <property type="protein sequence ID" value="MCY1076319.1"/>
    <property type="molecule type" value="Genomic_DNA"/>
</dbReference>
<sequence length="197" mass="21336">MTRSSPRPLLPWLACALLTAACNLYQPVPEPEGECTGTYKGQDVSWPIITTTSVQSNFSHSDGSTNNQLSLHYTTEGFHGLQGFGASILLRGKPLFEGVGPLTVKLVPREGQLVPEETSLVRKWEGNVGTGQIGYLSPPGVPMEGSVTLARVIPDYAEGHFIYHYADGSELTCTFNVPDRLYDDPADDYVDYGEGGP</sequence>
<dbReference type="Proteomes" id="UP001207654">
    <property type="component" value="Unassembled WGS sequence"/>
</dbReference>
<organism evidence="2 3">
    <name type="scientific">Archangium lansingense</name>
    <dbReference type="NCBI Taxonomy" id="2995310"/>
    <lineage>
        <taxon>Bacteria</taxon>
        <taxon>Pseudomonadati</taxon>
        <taxon>Myxococcota</taxon>
        <taxon>Myxococcia</taxon>
        <taxon>Myxococcales</taxon>
        <taxon>Cystobacterineae</taxon>
        <taxon>Archangiaceae</taxon>
        <taxon>Archangium</taxon>
    </lineage>
</organism>
<reference evidence="2 3" key="1">
    <citation type="submission" date="2022-11" db="EMBL/GenBank/DDBJ databases">
        <title>Minimal conservation of predation-associated metabolite biosynthetic gene clusters underscores biosynthetic potential of Myxococcota including descriptions for ten novel species: Archangium lansinium sp. nov., Myxococcus landrumus sp. nov., Nannocystis bai.</title>
        <authorList>
            <person name="Ahearne A."/>
            <person name="Stevens C."/>
            <person name="Phillips K."/>
        </authorList>
    </citation>
    <scope>NUCLEOTIDE SEQUENCE [LARGE SCALE GENOMIC DNA]</scope>
    <source>
        <strain evidence="2 3">MIWBW</strain>
    </source>
</reference>
<keyword evidence="3" id="KW-1185">Reference proteome</keyword>
<feature type="signal peptide" evidence="1">
    <location>
        <begin position="1"/>
        <end position="20"/>
    </location>
</feature>
<evidence type="ECO:0000256" key="1">
    <source>
        <dbReference type="SAM" id="SignalP"/>
    </source>
</evidence>
<comment type="caution">
    <text evidence="2">The sequence shown here is derived from an EMBL/GenBank/DDBJ whole genome shotgun (WGS) entry which is preliminary data.</text>
</comment>
<evidence type="ECO:0000313" key="2">
    <source>
        <dbReference type="EMBL" id="MCY1076319.1"/>
    </source>
</evidence>
<proteinExistence type="predicted"/>
<protein>
    <recommendedName>
        <fullName evidence="4">Lipoprotein</fullName>
    </recommendedName>
</protein>
<dbReference type="PROSITE" id="PS51257">
    <property type="entry name" value="PROKAR_LIPOPROTEIN"/>
    <property type="match status" value="1"/>
</dbReference>
<gene>
    <name evidence="2" type="ORF">OV287_17720</name>
</gene>
<accession>A0ABT4A3U4</accession>
<keyword evidence="1" id="KW-0732">Signal</keyword>
<name>A0ABT4A3U4_9BACT</name>
<evidence type="ECO:0008006" key="4">
    <source>
        <dbReference type="Google" id="ProtNLM"/>
    </source>
</evidence>
<evidence type="ECO:0000313" key="3">
    <source>
        <dbReference type="Proteomes" id="UP001207654"/>
    </source>
</evidence>
<feature type="chain" id="PRO_5045092714" description="Lipoprotein" evidence="1">
    <location>
        <begin position="21"/>
        <end position="197"/>
    </location>
</feature>